<reference evidence="1 2" key="1">
    <citation type="submission" date="2018-11" db="EMBL/GenBank/DDBJ databases">
        <title>The genome draft of YIM 96095.</title>
        <authorList>
            <person name="Tang S.-K."/>
            <person name="Chunyu W.-X."/>
            <person name="Feng Y.-Z."/>
        </authorList>
    </citation>
    <scope>NUCLEOTIDE SEQUENCE [LARGE SCALE GENOMIC DNA]</scope>
    <source>
        <strain evidence="1 2">YIM 96095</strain>
    </source>
</reference>
<dbReference type="Proteomes" id="UP000269198">
    <property type="component" value="Unassembled WGS sequence"/>
</dbReference>
<dbReference type="Gene3D" id="3.30.70.100">
    <property type="match status" value="1"/>
</dbReference>
<evidence type="ECO:0000313" key="1">
    <source>
        <dbReference type="EMBL" id="RNL86010.1"/>
    </source>
</evidence>
<dbReference type="SUPFAM" id="SSF54909">
    <property type="entry name" value="Dimeric alpha+beta barrel"/>
    <property type="match status" value="1"/>
</dbReference>
<dbReference type="EMBL" id="RJMB01000004">
    <property type="protein sequence ID" value="RNL86010.1"/>
    <property type="molecule type" value="Genomic_DNA"/>
</dbReference>
<dbReference type="AlphaFoldDB" id="A0A3N0EDS5"/>
<dbReference type="Pfam" id="PF08803">
    <property type="entry name" value="ydhR"/>
    <property type="match status" value="1"/>
</dbReference>
<organism evidence="1 2">
    <name type="scientific">Halostreptopolyspora alba</name>
    <dbReference type="NCBI Taxonomy" id="2487137"/>
    <lineage>
        <taxon>Bacteria</taxon>
        <taxon>Bacillati</taxon>
        <taxon>Actinomycetota</taxon>
        <taxon>Actinomycetes</taxon>
        <taxon>Streptosporangiales</taxon>
        <taxon>Nocardiopsidaceae</taxon>
        <taxon>Halostreptopolyspora</taxon>
    </lineage>
</organism>
<protein>
    <recommendedName>
        <fullName evidence="3">YdhR family protein</fullName>
    </recommendedName>
</protein>
<accession>A0A3N0EDS5</accession>
<gene>
    <name evidence="1" type="ORF">EFW17_05570</name>
</gene>
<evidence type="ECO:0000313" key="2">
    <source>
        <dbReference type="Proteomes" id="UP000269198"/>
    </source>
</evidence>
<dbReference type="InterPro" id="IPR011008">
    <property type="entry name" value="Dimeric_a/b-barrel"/>
</dbReference>
<evidence type="ECO:0008006" key="3">
    <source>
        <dbReference type="Google" id="ProtNLM"/>
    </source>
</evidence>
<name>A0A3N0EDS5_9ACTN</name>
<dbReference type="OrthoDB" id="3687310at2"/>
<keyword evidence="2" id="KW-1185">Reference proteome</keyword>
<sequence>MYVMIVAWDLSRSAQTVEGLRSYLRDYAVEAFSEVPGMALKVWFSNAKRQIWGGVYLWESAELMPLTKPAAPSRSTELIGYEPTSVSVFEVEAVSAQGDAWRAFADIGLAMHDADGEDERS</sequence>
<proteinExistence type="predicted"/>
<comment type="caution">
    <text evidence="1">The sequence shown here is derived from an EMBL/GenBank/DDBJ whole genome shotgun (WGS) entry which is preliminary data.</text>
</comment>
<dbReference type="InterPro" id="IPR014910">
    <property type="entry name" value="YdhR"/>
</dbReference>